<dbReference type="InterPro" id="IPR030400">
    <property type="entry name" value="Sedolisin_dom"/>
</dbReference>
<evidence type="ECO:0000256" key="5">
    <source>
        <dbReference type="ARBA" id="ARBA00022825"/>
    </source>
</evidence>
<dbReference type="SMART" id="SM00944">
    <property type="entry name" value="Pro-kuma_activ"/>
    <property type="match status" value="1"/>
</dbReference>
<evidence type="ECO:0000313" key="11">
    <source>
        <dbReference type="Proteomes" id="UP000287224"/>
    </source>
</evidence>
<dbReference type="SUPFAM" id="SSF52743">
    <property type="entry name" value="Subtilisin-like"/>
    <property type="match status" value="1"/>
</dbReference>
<keyword evidence="3" id="KW-0479">Metal-binding</keyword>
<keyword evidence="5" id="KW-0720">Serine protease</keyword>
<dbReference type="PANTHER" id="PTHR14218:SF15">
    <property type="entry name" value="TRIPEPTIDYL-PEPTIDASE 1"/>
    <property type="match status" value="1"/>
</dbReference>
<keyword evidence="2" id="KW-0645">Protease</keyword>
<dbReference type="GO" id="GO:0008198">
    <property type="term" value="F:ferrous iron binding"/>
    <property type="evidence" value="ECO:0007669"/>
    <property type="project" value="InterPro"/>
</dbReference>
<dbReference type="InterPro" id="IPR015366">
    <property type="entry name" value="S53_propep"/>
</dbReference>
<dbReference type="CDD" id="cd11377">
    <property type="entry name" value="Pro-peptidase_S53"/>
    <property type="match status" value="1"/>
</dbReference>
<protein>
    <submittedName>
        <fullName evidence="10">Kumamolisin</fullName>
    </submittedName>
</protein>
<feature type="region of interest" description="Disordered" evidence="8">
    <location>
        <begin position="1"/>
        <end position="23"/>
    </location>
</feature>
<evidence type="ECO:0000256" key="8">
    <source>
        <dbReference type="SAM" id="MobiDB-lite"/>
    </source>
</evidence>
<keyword evidence="11" id="KW-1185">Reference proteome</keyword>
<dbReference type="EMBL" id="BIFQ01000002">
    <property type="protein sequence ID" value="GCE09964.1"/>
    <property type="molecule type" value="Genomic_DNA"/>
</dbReference>
<keyword evidence="6" id="KW-0106">Calcium</keyword>
<proteinExistence type="predicted"/>
<dbReference type="GO" id="GO:0006508">
    <property type="term" value="P:proteolysis"/>
    <property type="evidence" value="ECO:0007669"/>
    <property type="project" value="UniProtKB-KW"/>
</dbReference>
<evidence type="ECO:0000256" key="7">
    <source>
        <dbReference type="ARBA" id="ARBA00023145"/>
    </source>
</evidence>
<dbReference type="Pfam" id="PF09286">
    <property type="entry name" value="Pro-kuma_activ"/>
    <property type="match status" value="1"/>
</dbReference>
<dbReference type="InterPro" id="IPR000209">
    <property type="entry name" value="Peptidase_S8/S53_dom"/>
</dbReference>
<dbReference type="SUPFAM" id="SSF54897">
    <property type="entry name" value="Protease propeptides/inhibitors"/>
    <property type="match status" value="1"/>
</dbReference>
<dbReference type="Gene3D" id="3.40.50.200">
    <property type="entry name" value="Peptidase S8/S53 domain"/>
    <property type="match status" value="1"/>
</dbReference>
<feature type="region of interest" description="Disordered" evidence="8">
    <location>
        <begin position="412"/>
        <end position="435"/>
    </location>
</feature>
<comment type="caution">
    <text evidence="10">The sequence shown here is derived from an EMBL/GenBank/DDBJ whole genome shotgun (WGS) entry which is preliminary data.</text>
</comment>
<feature type="domain" description="Peptidase S53" evidence="9">
    <location>
        <begin position="180"/>
        <end position="531"/>
    </location>
</feature>
<dbReference type="InterPro" id="IPR050819">
    <property type="entry name" value="Tripeptidyl-peptidase_I"/>
</dbReference>
<sequence length="539" mass="57416">MSNTSHYGYRELPGSGKEPLPGARRIAPVAHDETIEVSLYLKDPAGKELEQNLQEQIQGRATRLTREEYARVHSARPEDITKIEHFARQHNLIVTEIDPVSRRVVLSGTVSAFNSAFQTELYHYEYEDTTYRGRTGPLMVPHELAQTVESVLGLDDRPQANYHLRFYDPAIARPNAGAASYDPRTLAQLYNFPSDLNGQGEAIAIIELGGGYNTSDITTYFQQLNIAVPQVTSVSVDGANNAPTGDPNSADGEVELDIEVAGAIAPGAHIVVYFAPNTDRGFVDAITTAIHDTTNRPSVISISWGSAEDQWTDQSRQTMDQAFQAAASLGVTVCAAAGDSGSSDGATDGQAHVDFPAADPYVMGCGGTRLEASGQQITSEVVWNEGASSATGGGVSEKFALPSWQANANVPPSANPSKFVGRGVPDVSGDADPQTGYKVRVDGQDMVIGGTSAVAPLWAGLLALLNQRLGQSAGFLNATLYQNYQGLQQNNAFHDITQGNNGAYSAGSGWDACSGLGSPNGSNLINELYTLLHKQQVTP</sequence>
<dbReference type="Proteomes" id="UP000287224">
    <property type="component" value="Unassembled WGS sequence"/>
</dbReference>
<dbReference type="RefSeq" id="WP_218031081.1">
    <property type="nucleotide sequence ID" value="NZ_BIFQ01000002.1"/>
</dbReference>
<dbReference type="GO" id="GO:0008240">
    <property type="term" value="F:tripeptidyl-peptidase activity"/>
    <property type="evidence" value="ECO:0007669"/>
    <property type="project" value="TreeGrafter"/>
</dbReference>
<evidence type="ECO:0000313" key="10">
    <source>
        <dbReference type="EMBL" id="GCE09964.1"/>
    </source>
</evidence>
<evidence type="ECO:0000256" key="3">
    <source>
        <dbReference type="ARBA" id="ARBA00022723"/>
    </source>
</evidence>
<name>A0A401ZT54_9CHLR</name>
<evidence type="ECO:0000256" key="4">
    <source>
        <dbReference type="ARBA" id="ARBA00022801"/>
    </source>
</evidence>
<dbReference type="InterPro" id="IPR000486">
    <property type="entry name" value="Xdiol_ring_cleave_dOase_1/2"/>
</dbReference>
<dbReference type="PANTHER" id="PTHR14218">
    <property type="entry name" value="PROTEASE S8 TRIPEPTIDYL PEPTIDASE I CLN2"/>
    <property type="match status" value="1"/>
</dbReference>
<evidence type="ECO:0000256" key="2">
    <source>
        <dbReference type="ARBA" id="ARBA00022670"/>
    </source>
</evidence>
<dbReference type="AlphaFoldDB" id="A0A401ZT54"/>
<reference evidence="11" key="1">
    <citation type="submission" date="2018-12" db="EMBL/GenBank/DDBJ databases">
        <title>Tengunoibacter tsumagoiensis gen. nov., sp. nov., Dictyobacter kobayashii sp. nov., D. alpinus sp. nov., and D. joshuensis sp. nov. and description of Dictyobacteraceae fam. nov. within the order Ktedonobacterales isolated from Tengu-no-mugimeshi.</title>
        <authorList>
            <person name="Wang C.M."/>
            <person name="Zheng Y."/>
            <person name="Sakai Y."/>
            <person name="Toyoda A."/>
            <person name="Minakuchi Y."/>
            <person name="Abe K."/>
            <person name="Yokota A."/>
            <person name="Yabe S."/>
        </authorList>
    </citation>
    <scope>NUCLEOTIDE SEQUENCE [LARGE SCALE GENOMIC DNA]</scope>
    <source>
        <strain evidence="11">S-27</strain>
    </source>
</reference>
<dbReference type="CDD" id="cd04056">
    <property type="entry name" value="Peptidases_S53"/>
    <property type="match status" value="1"/>
</dbReference>
<evidence type="ECO:0000259" key="9">
    <source>
        <dbReference type="PROSITE" id="PS51695"/>
    </source>
</evidence>
<accession>A0A401ZT54</accession>
<gene>
    <name evidence="10" type="ORF">KDAU_72930</name>
</gene>
<organism evidence="10 11">
    <name type="scientific">Dictyobacter aurantiacus</name>
    <dbReference type="NCBI Taxonomy" id="1936993"/>
    <lineage>
        <taxon>Bacteria</taxon>
        <taxon>Bacillati</taxon>
        <taxon>Chloroflexota</taxon>
        <taxon>Ktedonobacteria</taxon>
        <taxon>Ktedonobacterales</taxon>
        <taxon>Dictyobacteraceae</taxon>
        <taxon>Dictyobacter</taxon>
    </lineage>
</organism>
<dbReference type="GO" id="GO:0004252">
    <property type="term" value="F:serine-type endopeptidase activity"/>
    <property type="evidence" value="ECO:0007669"/>
    <property type="project" value="InterPro"/>
</dbReference>
<evidence type="ECO:0000256" key="6">
    <source>
        <dbReference type="ARBA" id="ARBA00022837"/>
    </source>
</evidence>
<keyword evidence="4" id="KW-0378">Hydrolase</keyword>
<dbReference type="InterPro" id="IPR036852">
    <property type="entry name" value="Peptidase_S8/S53_dom_sf"/>
</dbReference>
<dbReference type="PROSITE" id="PS51695">
    <property type="entry name" value="SEDOLISIN"/>
    <property type="match status" value="1"/>
</dbReference>
<comment type="cofactor">
    <cofactor evidence="1">
        <name>Ca(2+)</name>
        <dbReference type="ChEBI" id="CHEBI:29108"/>
    </cofactor>
</comment>
<dbReference type="PROSITE" id="PS00082">
    <property type="entry name" value="EXTRADIOL_DIOXYGENAS"/>
    <property type="match status" value="1"/>
</dbReference>
<dbReference type="Pfam" id="PF00082">
    <property type="entry name" value="Peptidase_S8"/>
    <property type="match status" value="1"/>
</dbReference>
<keyword evidence="7" id="KW-0865">Zymogen</keyword>
<evidence type="ECO:0000256" key="1">
    <source>
        <dbReference type="ARBA" id="ARBA00001913"/>
    </source>
</evidence>